<dbReference type="Gene3D" id="3.20.20.70">
    <property type="entry name" value="Aldolase class I"/>
    <property type="match status" value="1"/>
</dbReference>
<dbReference type="InterPro" id="IPR013785">
    <property type="entry name" value="Aldolase_TIM"/>
</dbReference>
<dbReference type="HAMAP" id="MF_00135">
    <property type="entry name" value="PRAI"/>
    <property type="match status" value="1"/>
</dbReference>
<dbReference type="InterPro" id="IPR001240">
    <property type="entry name" value="PRAI_dom"/>
</dbReference>
<dbReference type="OrthoDB" id="9786954at2"/>
<evidence type="ECO:0000313" key="11">
    <source>
        <dbReference type="EMBL" id="QDU21467.1"/>
    </source>
</evidence>
<keyword evidence="7 9" id="KW-0057">Aromatic amino acid biosynthesis</keyword>
<evidence type="ECO:0000256" key="9">
    <source>
        <dbReference type="HAMAP-Rule" id="MF_00135"/>
    </source>
</evidence>
<sequence length="214" mass="22229">MAPVRIKICGVTTPADARHAAEAGADALGLNFYPKSPRFLTPTAAAAIVRDLPPFTATVGVFVGTPMRQACAVAFQLGLRAVQSYNDHPPSDDPFPFAHVPAFRVADATQLDAVRRFVVAARAAGRAPSAVLIDSFVAGHMGGTGHVAPWHLLAGFDPGVPVILAGGLTPENVADAVAAVRPWAVDVASGVESSPGVKDPDKVARFVRAVRDCH</sequence>
<keyword evidence="6 9" id="KW-0822">Tryptophan biosynthesis</keyword>
<dbReference type="Proteomes" id="UP000319576">
    <property type="component" value="Chromosome"/>
</dbReference>
<accession>A0A517XVF1</accession>
<evidence type="ECO:0000256" key="4">
    <source>
        <dbReference type="ARBA" id="ARBA00022272"/>
    </source>
</evidence>
<evidence type="ECO:0000256" key="3">
    <source>
        <dbReference type="ARBA" id="ARBA00012572"/>
    </source>
</evidence>
<dbReference type="SUPFAM" id="SSF51366">
    <property type="entry name" value="Ribulose-phoshate binding barrel"/>
    <property type="match status" value="1"/>
</dbReference>
<gene>
    <name evidence="9 11" type="primary">trpF</name>
    <name evidence="11" type="ORF">ETAA1_34340</name>
</gene>
<dbReference type="UniPathway" id="UPA00035">
    <property type="reaction ID" value="UER00042"/>
</dbReference>
<evidence type="ECO:0000256" key="5">
    <source>
        <dbReference type="ARBA" id="ARBA00022605"/>
    </source>
</evidence>
<keyword evidence="8 9" id="KW-0413">Isomerase</keyword>
<comment type="similarity">
    <text evidence="9">Belongs to the TrpF family.</text>
</comment>
<keyword evidence="5 9" id="KW-0028">Amino-acid biosynthesis</keyword>
<reference evidence="11 12" key="1">
    <citation type="submission" date="2019-02" db="EMBL/GenBank/DDBJ databases">
        <title>Deep-cultivation of Planctomycetes and their phenomic and genomic characterization uncovers novel biology.</title>
        <authorList>
            <person name="Wiegand S."/>
            <person name="Jogler M."/>
            <person name="Boedeker C."/>
            <person name="Pinto D."/>
            <person name="Vollmers J."/>
            <person name="Rivas-Marin E."/>
            <person name="Kohn T."/>
            <person name="Peeters S.H."/>
            <person name="Heuer A."/>
            <person name="Rast P."/>
            <person name="Oberbeckmann S."/>
            <person name="Bunk B."/>
            <person name="Jeske O."/>
            <person name="Meyerdierks A."/>
            <person name="Storesund J.E."/>
            <person name="Kallscheuer N."/>
            <person name="Luecker S."/>
            <person name="Lage O.M."/>
            <person name="Pohl T."/>
            <person name="Merkel B.J."/>
            <person name="Hornburger P."/>
            <person name="Mueller R.-W."/>
            <person name="Bruemmer F."/>
            <person name="Labrenz M."/>
            <person name="Spormann A.M."/>
            <person name="Op den Camp H."/>
            <person name="Overmann J."/>
            <person name="Amann R."/>
            <person name="Jetten M.S.M."/>
            <person name="Mascher T."/>
            <person name="Medema M.H."/>
            <person name="Devos D.P."/>
            <person name="Kaster A.-K."/>
            <person name="Ovreas L."/>
            <person name="Rohde M."/>
            <person name="Galperin M.Y."/>
            <person name="Jogler C."/>
        </authorList>
    </citation>
    <scope>NUCLEOTIDE SEQUENCE [LARGE SCALE GENOMIC DNA]</scope>
    <source>
        <strain evidence="11 12">ETA_A1</strain>
    </source>
</reference>
<comment type="pathway">
    <text evidence="2 9">Amino-acid biosynthesis; L-tryptophan biosynthesis; L-tryptophan from chorismate: step 3/5.</text>
</comment>
<organism evidence="11 12">
    <name type="scientific">Urbifossiella limnaea</name>
    <dbReference type="NCBI Taxonomy" id="2528023"/>
    <lineage>
        <taxon>Bacteria</taxon>
        <taxon>Pseudomonadati</taxon>
        <taxon>Planctomycetota</taxon>
        <taxon>Planctomycetia</taxon>
        <taxon>Gemmatales</taxon>
        <taxon>Gemmataceae</taxon>
        <taxon>Urbifossiella</taxon>
    </lineage>
</organism>
<dbReference type="AlphaFoldDB" id="A0A517XVF1"/>
<dbReference type="EC" id="5.3.1.24" evidence="3 9"/>
<dbReference type="InterPro" id="IPR044643">
    <property type="entry name" value="TrpF_fam"/>
</dbReference>
<dbReference type="Pfam" id="PF00697">
    <property type="entry name" value="PRAI"/>
    <property type="match status" value="1"/>
</dbReference>
<dbReference type="GO" id="GO:0004640">
    <property type="term" value="F:phosphoribosylanthranilate isomerase activity"/>
    <property type="evidence" value="ECO:0007669"/>
    <property type="project" value="UniProtKB-UniRule"/>
</dbReference>
<dbReference type="KEGG" id="uli:ETAA1_34340"/>
<keyword evidence="12" id="KW-1185">Reference proteome</keyword>
<feature type="domain" description="N-(5'phosphoribosyl) anthranilate isomerase (PRAI)" evidence="10">
    <location>
        <begin position="6"/>
        <end position="208"/>
    </location>
</feature>
<dbReference type="InterPro" id="IPR011060">
    <property type="entry name" value="RibuloseP-bd_barrel"/>
</dbReference>
<comment type="catalytic activity">
    <reaction evidence="1 9">
        <text>N-(5-phospho-beta-D-ribosyl)anthranilate = 1-(2-carboxyphenylamino)-1-deoxy-D-ribulose 5-phosphate</text>
        <dbReference type="Rhea" id="RHEA:21540"/>
        <dbReference type="ChEBI" id="CHEBI:18277"/>
        <dbReference type="ChEBI" id="CHEBI:58613"/>
        <dbReference type="EC" id="5.3.1.24"/>
    </reaction>
</comment>
<evidence type="ECO:0000256" key="1">
    <source>
        <dbReference type="ARBA" id="ARBA00001164"/>
    </source>
</evidence>
<name>A0A517XVF1_9BACT</name>
<dbReference type="PANTHER" id="PTHR42894">
    <property type="entry name" value="N-(5'-PHOSPHORIBOSYL)ANTHRANILATE ISOMERASE"/>
    <property type="match status" value="1"/>
</dbReference>
<evidence type="ECO:0000256" key="8">
    <source>
        <dbReference type="ARBA" id="ARBA00023235"/>
    </source>
</evidence>
<dbReference type="GO" id="GO:0000162">
    <property type="term" value="P:L-tryptophan biosynthetic process"/>
    <property type="evidence" value="ECO:0007669"/>
    <property type="project" value="UniProtKB-UniRule"/>
</dbReference>
<protein>
    <recommendedName>
        <fullName evidence="4 9">N-(5'-phosphoribosyl)anthranilate isomerase</fullName>
        <shortName evidence="9">PRAI</shortName>
        <ecNumber evidence="3 9">5.3.1.24</ecNumber>
    </recommendedName>
</protein>
<evidence type="ECO:0000313" key="12">
    <source>
        <dbReference type="Proteomes" id="UP000319576"/>
    </source>
</evidence>
<evidence type="ECO:0000256" key="2">
    <source>
        <dbReference type="ARBA" id="ARBA00004664"/>
    </source>
</evidence>
<evidence type="ECO:0000259" key="10">
    <source>
        <dbReference type="Pfam" id="PF00697"/>
    </source>
</evidence>
<evidence type="ECO:0000256" key="7">
    <source>
        <dbReference type="ARBA" id="ARBA00023141"/>
    </source>
</evidence>
<proteinExistence type="inferred from homology"/>
<evidence type="ECO:0000256" key="6">
    <source>
        <dbReference type="ARBA" id="ARBA00022822"/>
    </source>
</evidence>
<dbReference type="PANTHER" id="PTHR42894:SF1">
    <property type="entry name" value="N-(5'-PHOSPHORIBOSYL)ANTHRANILATE ISOMERASE"/>
    <property type="match status" value="1"/>
</dbReference>
<dbReference type="CDD" id="cd00405">
    <property type="entry name" value="PRAI"/>
    <property type="match status" value="1"/>
</dbReference>
<dbReference type="EMBL" id="CP036273">
    <property type="protein sequence ID" value="QDU21467.1"/>
    <property type="molecule type" value="Genomic_DNA"/>
</dbReference>
<dbReference type="RefSeq" id="WP_145240441.1">
    <property type="nucleotide sequence ID" value="NZ_CP036273.1"/>
</dbReference>